<keyword evidence="14" id="KW-1185">Reference proteome</keyword>
<comment type="pathway">
    <text evidence="2">Lipid metabolism.</text>
</comment>
<keyword evidence="8" id="KW-0594">Phospholipid biosynthesis</keyword>
<keyword evidence="5" id="KW-0210">Decarboxylase</keyword>
<comment type="cofactor">
    <cofactor evidence="1">
        <name>pyruvate</name>
        <dbReference type="ChEBI" id="CHEBI:15361"/>
    </cofactor>
</comment>
<evidence type="ECO:0000256" key="11">
    <source>
        <dbReference type="ARBA" id="ARBA00023317"/>
    </source>
</evidence>
<evidence type="ECO:0000256" key="6">
    <source>
        <dbReference type="ARBA" id="ARBA00023098"/>
    </source>
</evidence>
<keyword evidence="10" id="KW-1208">Phospholipid metabolism</keyword>
<evidence type="ECO:0000256" key="7">
    <source>
        <dbReference type="ARBA" id="ARBA00023145"/>
    </source>
</evidence>
<evidence type="ECO:0000256" key="2">
    <source>
        <dbReference type="ARBA" id="ARBA00005189"/>
    </source>
</evidence>
<evidence type="ECO:0000256" key="4">
    <source>
        <dbReference type="ARBA" id="ARBA00022516"/>
    </source>
</evidence>
<accession>A0ABU9KEX0</accession>
<evidence type="ECO:0000256" key="10">
    <source>
        <dbReference type="ARBA" id="ARBA00023264"/>
    </source>
</evidence>
<dbReference type="RefSeq" id="WP_341985671.1">
    <property type="nucleotide sequence ID" value="NZ_JBBYAF010000044.1"/>
</dbReference>
<evidence type="ECO:0000313" key="14">
    <source>
        <dbReference type="Proteomes" id="UP001389717"/>
    </source>
</evidence>
<dbReference type="PANTHER" id="PTHR10067">
    <property type="entry name" value="PHOSPHATIDYLSERINE DECARBOXYLASE"/>
    <property type="match status" value="1"/>
</dbReference>
<keyword evidence="4" id="KW-0444">Lipid biosynthesis</keyword>
<comment type="caution">
    <text evidence="13">The sequence shown here is derived from an EMBL/GenBank/DDBJ whole genome shotgun (WGS) entry which is preliminary data.</text>
</comment>
<dbReference type="EC" id="4.1.1.65" evidence="3"/>
<dbReference type="InterPro" id="IPR003817">
    <property type="entry name" value="PS_Dcarbxylase"/>
</dbReference>
<evidence type="ECO:0000256" key="8">
    <source>
        <dbReference type="ARBA" id="ARBA00023209"/>
    </source>
</evidence>
<dbReference type="Pfam" id="PF02666">
    <property type="entry name" value="PS_Dcarbxylase"/>
    <property type="match status" value="1"/>
</dbReference>
<name>A0ABU9KEX0_9BACI</name>
<evidence type="ECO:0000256" key="5">
    <source>
        <dbReference type="ARBA" id="ARBA00022793"/>
    </source>
</evidence>
<gene>
    <name evidence="13" type="ORF">AAEO50_17855</name>
</gene>
<sequence length="260" mass="29676">MKQSFYRLCIELTNKKWSSFILRKFVQSRLSLPFISSFIRAFKIDVNELAGSTKDYRTLHDFFIRKLREDARSIQYGENDAVSPVDGLLAETGTISDGLEIMVKGKQYSALDMLGSKEKASSYIGGKFAVFYLSPANYHRIHSPIDGSVLNRWSLGRHSYPVNDLGLMYGKDVLSKNYREITELQHQRGKVAVVKVGAMFVNSIEYVNDRNVWKQGEEVAYFTFGSTVILLFEKDRFLFAESKDVPREVKMGETIGKFNG</sequence>
<keyword evidence="11" id="KW-0670">Pyruvate</keyword>
<dbReference type="GO" id="GO:0004609">
    <property type="term" value="F:phosphatidylserine decarboxylase activity"/>
    <property type="evidence" value="ECO:0007669"/>
    <property type="project" value="UniProtKB-EC"/>
</dbReference>
<reference evidence="13 14" key="1">
    <citation type="submission" date="2024-04" db="EMBL/GenBank/DDBJ databases">
        <title>Bacillus oryzaecorticis sp. nov., a moderately halophilic bacterium isolated from rice husks.</title>
        <authorList>
            <person name="Zhu H.-S."/>
        </authorList>
    </citation>
    <scope>NUCLEOTIDE SEQUENCE [LARGE SCALE GENOMIC DNA]</scope>
    <source>
        <strain evidence="13 14">ZC255</strain>
    </source>
</reference>
<comment type="pathway">
    <text evidence="12">Phospholipid metabolism; phosphatidylethanolamine biosynthesis.</text>
</comment>
<evidence type="ECO:0000256" key="12">
    <source>
        <dbReference type="ARBA" id="ARBA00024326"/>
    </source>
</evidence>
<proteinExistence type="predicted"/>
<keyword evidence="9 13" id="KW-0456">Lyase</keyword>
<evidence type="ECO:0000256" key="1">
    <source>
        <dbReference type="ARBA" id="ARBA00001928"/>
    </source>
</evidence>
<keyword evidence="7" id="KW-0865">Zymogen</keyword>
<evidence type="ECO:0000313" key="13">
    <source>
        <dbReference type="EMBL" id="MEL3974153.1"/>
    </source>
</evidence>
<evidence type="ECO:0000256" key="3">
    <source>
        <dbReference type="ARBA" id="ARBA00012243"/>
    </source>
</evidence>
<dbReference type="NCBIfam" id="TIGR00163">
    <property type="entry name" value="PS_decarb"/>
    <property type="match status" value="1"/>
</dbReference>
<protein>
    <recommendedName>
        <fullName evidence="3">phosphatidylserine decarboxylase</fullName>
        <ecNumber evidence="3">4.1.1.65</ecNumber>
    </recommendedName>
</protein>
<evidence type="ECO:0000256" key="9">
    <source>
        <dbReference type="ARBA" id="ARBA00023239"/>
    </source>
</evidence>
<dbReference type="EMBL" id="JBBYAF010000044">
    <property type="protein sequence ID" value="MEL3974153.1"/>
    <property type="molecule type" value="Genomic_DNA"/>
</dbReference>
<dbReference type="NCBIfam" id="NF002853">
    <property type="entry name" value="PRK03140.1"/>
    <property type="match status" value="1"/>
</dbReference>
<dbReference type="InterPro" id="IPR033177">
    <property type="entry name" value="PSD-B"/>
</dbReference>
<organism evidence="13 14">
    <name type="scientific">Rossellomorea oryzaecorticis</name>
    <dbReference type="NCBI Taxonomy" id="1396505"/>
    <lineage>
        <taxon>Bacteria</taxon>
        <taxon>Bacillati</taxon>
        <taxon>Bacillota</taxon>
        <taxon>Bacilli</taxon>
        <taxon>Bacillales</taxon>
        <taxon>Bacillaceae</taxon>
        <taxon>Rossellomorea</taxon>
    </lineage>
</organism>
<dbReference type="Proteomes" id="UP001389717">
    <property type="component" value="Unassembled WGS sequence"/>
</dbReference>
<dbReference type="PANTHER" id="PTHR10067:SF6">
    <property type="entry name" value="PHOSPHATIDYLSERINE DECARBOXYLASE PROENZYME, MITOCHONDRIAL"/>
    <property type="match status" value="1"/>
</dbReference>
<keyword evidence="6" id="KW-0443">Lipid metabolism</keyword>